<feature type="compositionally biased region" description="Low complexity" evidence="1">
    <location>
        <begin position="254"/>
        <end position="283"/>
    </location>
</feature>
<evidence type="ECO:0000313" key="4">
    <source>
        <dbReference type="Proteomes" id="UP000294847"/>
    </source>
</evidence>
<dbReference type="EMBL" id="CP034208">
    <property type="protein sequence ID" value="QBZ62192.1"/>
    <property type="molecule type" value="Genomic_DNA"/>
</dbReference>
<keyword evidence="2" id="KW-0732">Signal</keyword>
<dbReference type="PANTHER" id="PTHR34618">
    <property type="entry name" value="SURFACE PROTEIN MAS1, PUTATIVE-RELATED"/>
    <property type="match status" value="1"/>
</dbReference>
<dbReference type="PANTHER" id="PTHR34618:SF3">
    <property type="entry name" value="GEGH 16 PROTEIN"/>
    <property type="match status" value="1"/>
</dbReference>
<accession>A0A4P7NJK9</accession>
<evidence type="ECO:0000256" key="1">
    <source>
        <dbReference type="SAM" id="MobiDB-lite"/>
    </source>
</evidence>
<feature type="compositionally biased region" description="Low complexity" evidence="1">
    <location>
        <begin position="290"/>
        <end position="324"/>
    </location>
</feature>
<dbReference type="Pfam" id="PF11327">
    <property type="entry name" value="Egh16-like"/>
    <property type="match status" value="1"/>
</dbReference>
<evidence type="ECO:0000313" key="3">
    <source>
        <dbReference type="EMBL" id="QBZ62192.1"/>
    </source>
</evidence>
<protein>
    <submittedName>
        <fullName evidence="3">Uncharacterized protein</fullName>
    </submittedName>
</protein>
<reference evidence="3 4" key="1">
    <citation type="journal article" date="2019" name="Mol. Biol. Evol.">
        <title>Blast fungal genomes show frequent chromosomal changes, gene gains and losses, and effector gene turnover.</title>
        <authorList>
            <person name="Gomez Luciano L.B."/>
            <person name="Jason Tsai I."/>
            <person name="Chuma I."/>
            <person name="Tosa Y."/>
            <person name="Chen Y.H."/>
            <person name="Li J.Y."/>
            <person name="Li M.Y."/>
            <person name="Jade Lu M.Y."/>
            <person name="Nakayashiki H."/>
            <person name="Li W.H."/>
        </authorList>
    </citation>
    <scope>NUCLEOTIDE SEQUENCE [LARGE SCALE GENOMIC DNA]</scope>
    <source>
        <strain evidence="3">MZ5-1-6</strain>
    </source>
</reference>
<evidence type="ECO:0000256" key="2">
    <source>
        <dbReference type="SAM" id="SignalP"/>
    </source>
</evidence>
<dbReference type="AlphaFoldDB" id="A0A4P7NJK9"/>
<dbReference type="OMA" id="PADMACI"/>
<feature type="chain" id="PRO_5043355090" evidence="2">
    <location>
        <begin position="20"/>
        <end position="370"/>
    </location>
</feature>
<dbReference type="Proteomes" id="UP000294847">
    <property type="component" value="Chromosome 5"/>
</dbReference>
<dbReference type="VEuPathDB" id="FungiDB:M_BR32_EuGene_00028681"/>
<sequence length="370" mass="38555">MPSITRTLAFSALLAFANAQGVVLKAVGDKGESAPLQVDLKNPADNNFIADAEIRENIVNACGRTSAGNIDIGETSEINLSKNAVTSVKKGSNLVLTIKQGGANGAGPFDCDLDLTNNSNGLTGQTKLKTKEAKKGDNIEVTATMPNDLKCIGGSTGNLCMVRCRNKQNFGGCVAIQQSDTTPNVNSPQNIKTAATLKSVLDQVNEDQRDFKTTVNAIATASEKDQGAAVAKALVDANLASGVLKDQNTTRVAAPAAGAKNNNNNKNNNKNKNNGKKNNANARTGKKNNAKANAKGGRKANAAGAQGAKKKANAAGAQGAKKNASGGRAAKKNNKRELFREIKRSDAEDVEEVQVNAQSAAGEDFFDDEE</sequence>
<name>A0A4P7NJK9_PYROR</name>
<feature type="region of interest" description="Disordered" evidence="1">
    <location>
        <begin position="254"/>
        <end position="370"/>
    </location>
</feature>
<feature type="compositionally biased region" description="Basic and acidic residues" evidence="1">
    <location>
        <begin position="335"/>
        <end position="347"/>
    </location>
</feature>
<gene>
    <name evidence="3" type="ORF">PoMZ_11068</name>
</gene>
<proteinExistence type="predicted"/>
<feature type="signal peptide" evidence="2">
    <location>
        <begin position="1"/>
        <end position="19"/>
    </location>
</feature>
<dbReference type="InterPro" id="IPR021476">
    <property type="entry name" value="Egh16-like"/>
</dbReference>
<organism evidence="3 4">
    <name type="scientific">Pyricularia oryzae</name>
    <name type="common">Rice blast fungus</name>
    <name type="synonym">Magnaporthe oryzae</name>
    <dbReference type="NCBI Taxonomy" id="318829"/>
    <lineage>
        <taxon>Eukaryota</taxon>
        <taxon>Fungi</taxon>
        <taxon>Dikarya</taxon>
        <taxon>Ascomycota</taxon>
        <taxon>Pezizomycotina</taxon>
        <taxon>Sordariomycetes</taxon>
        <taxon>Sordariomycetidae</taxon>
        <taxon>Magnaporthales</taxon>
        <taxon>Pyriculariaceae</taxon>
        <taxon>Pyricularia</taxon>
    </lineage>
</organism>